<reference evidence="1 2" key="1">
    <citation type="journal article" date="2019" name="Sci. Rep.">
        <title>Orb-weaving spider Araneus ventricosus genome elucidates the spidroin gene catalogue.</title>
        <authorList>
            <person name="Kono N."/>
            <person name="Nakamura H."/>
            <person name="Ohtoshi R."/>
            <person name="Moran D.A.P."/>
            <person name="Shinohara A."/>
            <person name="Yoshida Y."/>
            <person name="Fujiwara M."/>
            <person name="Mori M."/>
            <person name="Tomita M."/>
            <person name="Arakawa K."/>
        </authorList>
    </citation>
    <scope>NUCLEOTIDE SEQUENCE [LARGE SCALE GENOMIC DNA]</scope>
</reference>
<comment type="caution">
    <text evidence="1">The sequence shown here is derived from an EMBL/GenBank/DDBJ whole genome shotgun (WGS) entry which is preliminary data.</text>
</comment>
<organism evidence="1 2">
    <name type="scientific">Araneus ventricosus</name>
    <name type="common">Orbweaver spider</name>
    <name type="synonym">Epeira ventricosa</name>
    <dbReference type="NCBI Taxonomy" id="182803"/>
    <lineage>
        <taxon>Eukaryota</taxon>
        <taxon>Metazoa</taxon>
        <taxon>Ecdysozoa</taxon>
        <taxon>Arthropoda</taxon>
        <taxon>Chelicerata</taxon>
        <taxon>Arachnida</taxon>
        <taxon>Araneae</taxon>
        <taxon>Araneomorphae</taxon>
        <taxon>Entelegynae</taxon>
        <taxon>Araneoidea</taxon>
        <taxon>Araneidae</taxon>
        <taxon>Araneus</taxon>
    </lineage>
</organism>
<dbReference type="EMBL" id="BGPR01004096">
    <property type="protein sequence ID" value="GBM95857.1"/>
    <property type="molecule type" value="Genomic_DNA"/>
</dbReference>
<sequence>MFITASCEQVAEFFIYLTGILSYEESKDSPIKKGNSKIYFDCNTGGNPHIHPSTKKPYQESATKKSIIHWQKEWDNGETGRSVHNVLPKVKTTPTPWQRPEIMFVKGHGSFPTYLKRFNIRSSDSCGCGKLGNPLHYATSCMFTTSYHLTKPSADLEPLWWKRVMNNNNSRLKIKKLIHFIAENETLLFPKDGDNN</sequence>
<evidence type="ECO:0000313" key="1">
    <source>
        <dbReference type="EMBL" id="GBM95857.1"/>
    </source>
</evidence>
<dbReference type="OrthoDB" id="411823at2759"/>
<accession>A0A4Y2K130</accession>
<proteinExistence type="predicted"/>
<dbReference type="Proteomes" id="UP000499080">
    <property type="component" value="Unassembled WGS sequence"/>
</dbReference>
<name>A0A4Y2K130_ARAVE</name>
<keyword evidence="2" id="KW-1185">Reference proteome</keyword>
<dbReference type="AlphaFoldDB" id="A0A4Y2K130"/>
<evidence type="ECO:0000313" key="2">
    <source>
        <dbReference type="Proteomes" id="UP000499080"/>
    </source>
</evidence>
<protein>
    <submittedName>
        <fullName evidence="1">Uncharacterized protein</fullName>
    </submittedName>
</protein>
<gene>
    <name evidence="1" type="ORF">AVEN_84725_1</name>
</gene>